<sequence>MTSAFGWCLARAPAFLDAVARRLGGGVPGPTATILLQEREPGLGITDVEIRAPGRVAWIFEAKAGFNLPSEAQLMLYAARLAAKDPQAERKLVVLARADRRELILRARAPRSVAGVPVQVFSWGEVIACAREALSKEGAEGRRLLRDLIEYLGKILGMQIASSNEVYVVALNRETFGGGQTTFLDVVEKYGRYFHPVGDGWPLNPPNYLGFRYDGRLQSVHHVDGYEVITTFTDHFPGITEGEIRPHFLYTLGPPIRPSSDVRAGPSVLRAARVRAHIDLLLTCATITDAVKLSKERASN</sequence>
<evidence type="ECO:0000313" key="2">
    <source>
        <dbReference type="Proteomes" id="UP000002629"/>
    </source>
</evidence>
<dbReference type="eggNOG" id="ENOG5030EI8">
    <property type="taxonomic scope" value="Bacteria"/>
</dbReference>
<dbReference type="HOGENOM" id="CLU_859848_0_0_5"/>
<gene>
    <name evidence="1" type="ordered locus">Cseg_0450</name>
</gene>
<dbReference type="AlphaFoldDB" id="D5VEE3"/>
<organism evidence="1 2">
    <name type="scientific">Caulobacter segnis (strain ATCC 21756 / DSM 7131 / JCM 7823 / NBRC 15250 / LMG 17158 / TK0059)</name>
    <name type="common">Mycoplana segnis</name>
    <dbReference type="NCBI Taxonomy" id="509190"/>
    <lineage>
        <taxon>Bacteria</taxon>
        <taxon>Pseudomonadati</taxon>
        <taxon>Pseudomonadota</taxon>
        <taxon>Alphaproteobacteria</taxon>
        <taxon>Caulobacterales</taxon>
        <taxon>Caulobacteraceae</taxon>
        <taxon>Caulobacter</taxon>
    </lineage>
</organism>
<proteinExistence type="predicted"/>
<accession>D5VEE3</accession>
<dbReference type="Proteomes" id="UP000002629">
    <property type="component" value="Chromosome"/>
</dbReference>
<protein>
    <submittedName>
        <fullName evidence="1">Uncharacterized protein</fullName>
    </submittedName>
</protein>
<evidence type="ECO:0000313" key="1">
    <source>
        <dbReference type="EMBL" id="ADG08966.1"/>
    </source>
</evidence>
<reference evidence="2" key="1">
    <citation type="journal article" date="2011" name="J. Bacteriol.">
        <title>Genome sequences of eight morphologically diverse alphaproteobacteria.</title>
        <authorList>
            <consortium name="US DOE Joint Genome Institute"/>
            <person name="Brown P.J."/>
            <person name="Kysela D.T."/>
            <person name="Buechlein A."/>
            <person name="Hemmerich C."/>
            <person name="Brun Y.V."/>
        </authorList>
    </citation>
    <scope>NUCLEOTIDE SEQUENCE [LARGE SCALE GENOMIC DNA]</scope>
    <source>
        <strain evidence="2">ATCC 21756 / DSM 7131 / JCM 7823 / NBRC 15250 / LMG 17158 / TK0059</strain>
    </source>
</reference>
<dbReference type="KEGG" id="cse:Cseg_0450"/>
<name>D5VEE3_CAUST</name>
<dbReference type="EMBL" id="CP002008">
    <property type="protein sequence ID" value="ADG08966.1"/>
    <property type="molecule type" value="Genomic_DNA"/>
</dbReference>